<dbReference type="EMBL" id="BMWY01000002">
    <property type="protein sequence ID" value="GGZ50670.1"/>
    <property type="molecule type" value="Genomic_DNA"/>
</dbReference>
<evidence type="ECO:0000256" key="2">
    <source>
        <dbReference type="ARBA" id="ARBA00022857"/>
    </source>
</evidence>
<feature type="domain" description="NADP-dependent oxidoreductase" evidence="4">
    <location>
        <begin position="26"/>
        <end position="262"/>
    </location>
</feature>
<name>A0ABQ3BPK5_9FLAO</name>
<evidence type="ECO:0000256" key="3">
    <source>
        <dbReference type="ARBA" id="ARBA00023002"/>
    </source>
</evidence>
<keyword evidence="3" id="KW-0560">Oxidoreductase</keyword>
<sequence>MKITDINGKVSLSNGVKMPYLGLGVYKSKDGEEVKNAINYAFDAGYRLIDTASFYDNEEGVGEAIKNSSIHREELFITTKVWNDDQGYENTLKAFEVSRQKLNLDYIDLYLIHWPVPDVLEETWQALEKLYKDGKVKAIGVCNCLQHQLETIKKSGSIMPMVLQNEFHPKLVQQELIDYCKKENIQYQAWSPLMRGRILENETIAKIAEKHDKSIAQVIIRWDLQKGVLTIPKSVHQKRIIDNANVFDFDLTVEEIETIDALHNDERTGAHPDHFMEHFAKKS</sequence>
<dbReference type="InterPro" id="IPR023210">
    <property type="entry name" value="NADP_OxRdtase_dom"/>
</dbReference>
<organism evidence="5 6">
    <name type="scientific">Mesonia mobilis</name>
    <dbReference type="NCBI Taxonomy" id="369791"/>
    <lineage>
        <taxon>Bacteria</taxon>
        <taxon>Pseudomonadati</taxon>
        <taxon>Bacteroidota</taxon>
        <taxon>Flavobacteriia</taxon>
        <taxon>Flavobacteriales</taxon>
        <taxon>Flavobacteriaceae</taxon>
        <taxon>Mesonia</taxon>
    </lineage>
</organism>
<dbReference type="Proteomes" id="UP000615593">
    <property type="component" value="Unassembled WGS sequence"/>
</dbReference>
<accession>A0ABQ3BPK5</accession>
<dbReference type="PRINTS" id="PR00069">
    <property type="entry name" value="ALDKETRDTASE"/>
</dbReference>
<keyword evidence="6" id="KW-1185">Reference proteome</keyword>
<dbReference type="InterPro" id="IPR020471">
    <property type="entry name" value="AKR"/>
</dbReference>
<dbReference type="InterPro" id="IPR018170">
    <property type="entry name" value="Aldo/ket_reductase_CS"/>
</dbReference>
<dbReference type="PIRSF" id="PIRSF000097">
    <property type="entry name" value="AKR"/>
    <property type="match status" value="1"/>
</dbReference>
<evidence type="ECO:0000259" key="4">
    <source>
        <dbReference type="Pfam" id="PF00248"/>
    </source>
</evidence>
<dbReference type="PANTHER" id="PTHR43827">
    <property type="entry name" value="2,5-DIKETO-D-GLUCONIC ACID REDUCTASE"/>
    <property type="match status" value="1"/>
</dbReference>
<dbReference type="RefSeq" id="WP_027883777.1">
    <property type="nucleotide sequence ID" value="NZ_BMWY01000002.1"/>
</dbReference>
<dbReference type="Gene3D" id="3.20.20.100">
    <property type="entry name" value="NADP-dependent oxidoreductase domain"/>
    <property type="match status" value="1"/>
</dbReference>
<proteinExistence type="inferred from homology"/>
<evidence type="ECO:0000313" key="6">
    <source>
        <dbReference type="Proteomes" id="UP000615593"/>
    </source>
</evidence>
<dbReference type="Pfam" id="PF00248">
    <property type="entry name" value="Aldo_ket_red"/>
    <property type="match status" value="1"/>
</dbReference>
<reference evidence="6" key="1">
    <citation type="journal article" date="2019" name="Int. J. Syst. Evol. Microbiol.">
        <title>The Global Catalogue of Microorganisms (GCM) 10K type strain sequencing project: providing services to taxonomists for standard genome sequencing and annotation.</title>
        <authorList>
            <consortium name="The Broad Institute Genomics Platform"/>
            <consortium name="The Broad Institute Genome Sequencing Center for Infectious Disease"/>
            <person name="Wu L."/>
            <person name="Ma J."/>
        </authorList>
    </citation>
    <scope>NUCLEOTIDE SEQUENCE [LARGE SCALE GENOMIC DNA]</scope>
    <source>
        <strain evidence="6">KCTC 12708</strain>
    </source>
</reference>
<dbReference type="PANTHER" id="PTHR43827:SF3">
    <property type="entry name" value="NADP-DEPENDENT OXIDOREDUCTASE DOMAIN-CONTAINING PROTEIN"/>
    <property type="match status" value="1"/>
</dbReference>
<dbReference type="InterPro" id="IPR036812">
    <property type="entry name" value="NAD(P)_OxRdtase_dom_sf"/>
</dbReference>
<evidence type="ECO:0000256" key="1">
    <source>
        <dbReference type="ARBA" id="ARBA00007905"/>
    </source>
</evidence>
<dbReference type="SUPFAM" id="SSF51430">
    <property type="entry name" value="NAD(P)-linked oxidoreductase"/>
    <property type="match status" value="1"/>
</dbReference>
<protein>
    <submittedName>
        <fullName evidence="5">Glyoxal reductase</fullName>
    </submittedName>
</protein>
<keyword evidence="2" id="KW-0521">NADP</keyword>
<dbReference type="PROSITE" id="PS00798">
    <property type="entry name" value="ALDOKETO_REDUCTASE_1"/>
    <property type="match status" value="1"/>
</dbReference>
<dbReference type="GeneID" id="94368714"/>
<comment type="similarity">
    <text evidence="1">Belongs to the aldo/keto reductase family.</text>
</comment>
<comment type="caution">
    <text evidence="5">The sequence shown here is derived from an EMBL/GenBank/DDBJ whole genome shotgun (WGS) entry which is preliminary data.</text>
</comment>
<gene>
    <name evidence="5" type="primary">yvgN</name>
    <name evidence="5" type="ORF">GCM10008088_10480</name>
</gene>
<evidence type="ECO:0000313" key="5">
    <source>
        <dbReference type="EMBL" id="GGZ50670.1"/>
    </source>
</evidence>